<dbReference type="Gene3D" id="3.40.50.300">
    <property type="entry name" value="P-loop containing nucleotide triphosphate hydrolases"/>
    <property type="match status" value="1"/>
</dbReference>
<dbReference type="GO" id="GO:0016020">
    <property type="term" value="C:membrane"/>
    <property type="evidence" value="ECO:0007669"/>
    <property type="project" value="InterPro"/>
</dbReference>
<organism evidence="1 2">
    <name type="scientific">Stieleria bergensis</name>
    <dbReference type="NCBI Taxonomy" id="2528025"/>
    <lineage>
        <taxon>Bacteria</taxon>
        <taxon>Pseudomonadati</taxon>
        <taxon>Planctomycetota</taxon>
        <taxon>Planctomycetia</taxon>
        <taxon>Pirellulales</taxon>
        <taxon>Pirellulaceae</taxon>
        <taxon>Stieleria</taxon>
    </lineage>
</organism>
<evidence type="ECO:0000313" key="2">
    <source>
        <dbReference type="Proteomes" id="UP000315003"/>
    </source>
</evidence>
<reference evidence="1 2" key="1">
    <citation type="submission" date="2019-02" db="EMBL/GenBank/DDBJ databases">
        <title>Deep-cultivation of Planctomycetes and their phenomic and genomic characterization uncovers novel biology.</title>
        <authorList>
            <person name="Wiegand S."/>
            <person name="Jogler M."/>
            <person name="Boedeker C."/>
            <person name="Pinto D."/>
            <person name="Vollmers J."/>
            <person name="Rivas-Marin E."/>
            <person name="Kohn T."/>
            <person name="Peeters S.H."/>
            <person name="Heuer A."/>
            <person name="Rast P."/>
            <person name="Oberbeckmann S."/>
            <person name="Bunk B."/>
            <person name="Jeske O."/>
            <person name="Meyerdierks A."/>
            <person name="Storesund J.E."/>
            <person name="Kallscheuer N."/>
            <person name="Luecker S."/>
            <person name="Lage O.M."/>
            <person name="Pohl T."/>
            <person name="Merkel B.J."/>
            <person name="Hornburger P."/>
            <person name="Mueller R.-W."/>
            <person name="Bruemmer F."/>
            <person name="Labrenz M."/>
            <person name="Spormann A.M."/>
            <person name="Op den Camp H."/>
            <person name="Overmann J."/>
            <person name="Amann R."/>
            <person name="Jetten M.S.M."/>
            <person name="Mascher T."/>
            <person name="Medema M.H."/>
            <person name="Devos D.P."/>
            <person name="Kaster A.-K."/>
            <person name="Ovreas L."/>
            <person name="Rohde M."/>
            <person name="Galperin M.Y."/>
            <person name="Jogler C."/>
        </authorList>
    </citation>
    <scope>NUCLEOTIDE SEQUENCE [LARGE SCALE GENOMIC DNA]</scope>
    <source>
        <strain evidence="1 2">SV_7m_r</strain>
    </source>
</reference>
<dbReference type="Proteomes" id="UP000315003">
    <property type="component" value="Chromosome"/>
</dbReference>
<dbReference type="Pfam" id="PF03567">
    <property type="entry name" value="Sulfotransfer_2"/>
    <property type="match status" value="1"/>
</dbReference>
<accession>A0A517SU75</accession>
<dbReference type="InterPro" id="IPR053259">
    <property type="entry name" value="Golvesin-related_Golgi"/>
</dbReference>
<gene>
    <name evidence="1" type="ORF">SV7mr_21930</name>
</gene>
<dbReference type="SUPFAM" id="SSF52540">
    <property type="entry name" value="P-loop containing nucleoside triphosphate hydrolases"/>
    <property type="match status" value="1"/>
</dbReference>
<dbReference type="PANTHER" id="PTHR32301">
    <property type="entry name" value="COUNTIN RECEPTOR CNR3-RELATED"/>
    <property type="match status" value="1"/>
</dbReference>
<sequence length="261" mass="30198">MIRKLQQLIIENRYQRNTPAAILFDHLPKCAGSTLTSYLLKQYPRRLTFQINGHQTHQSVRKFCDSPQDQRHQYSLIVGHFAHQTIDYARPDMLRATYLRHPVDRIVSHYYFVKSQPHHYLHQAVMEQNMSLEDYAFSGISSELENHYTAHFSNLTPDQVKAAPQAALEKAFHCLSNDYHVVGFQDQYAAGVEALRQAAGLKLPFRNTQHNRNKRRTASADIPIAARKAIRQRNAIDIELFELLKRHRRDGLYRAPQAAAA</sequence>
<dbReference type="InterPro" id="IPR027417">
    <property type="entry name" value="P-loop_NTPase"/>
</dbReference>
<evidence type="ECO:0000313" key="1">
    <source>
        <dbReference type="EMBL" id="QDT59684.1"/>
    </source>
</evidence>
<dbReference type="InterPro" id="IPR005331">
    <property type="entry name" value="Sulfotransferase"/>
</dbReference>
<protein>
    <submittedName>
        <fullName evidence="1">Sulfotransferase family protein</fullName>
    </submittedName>
</protein>
<dbReference type="GO" id="GO:0008146">
    <property type="term" value="F:sulfotransferase activity"/>
    <property type="evidence" value="ECO:0007669"/>
    <property type="project" value="InterPro"/>
</dbReference>
<name>A0A517SU75_9BACT</name>
<dbReference type="AlphaFoldDB" id="A0A517SU75"/>
<dbReference type="EMBL" id="CP036272">
    <property type="protein sequence ID" value="QDT59684.1"/>
    <property type="molecule type" value="Genomic_DNA"/>
</dbReference>
<keyword evidence="2" id="KW-1185">Reference proteome</keyword>
<dbReference type="OrthoDB" id="7834699at2"/>
<dbReference type="PANTHER" id="PTHR32301:SF6">
    <property type="entry name" value="GOLVESIN-RELATED"/>
    <property type="match status" value="1"/>
</dbReference>
<keyword evidence="1" id="KW-0808">Transferase</keyword>
<proteinExistence type="predicted"/>
<dbReference type="RefSeq" id="WP_145271724.1">
    <property type="nucleotide sequence ID" value="NZ_CP036272.1"/>
</dbReference>